<dbReference type="Pfam" id="PF00387">
    <property type="entry name" value="PI-PLC-Y"/>
    <property type="match status" value="1"/>
</dbReference>
<evidence type="ECO:0000256" key="4">
    <source>
        <dbReference type="RuleBase" id="RU361133"/>
    </source>
</evidence>
<evidence type="ECO:0000313" key="9">
    <source>
        <dbReference type="EnsemblProtists" id="EOD18806"/>
    </source>
</evidence>
<dbReference type="PROSITE" id="PS50007">
    <property type="entry name" value="PIPLC_X_DOMAIN"/>
    <property type="match status" value="1"/>
</dbReference>
<evidence type="ECO:0000256" key="6">
    <source>
        <dbReference type="SAM" id="MobiDB-lite"/>
    </source>
</evidence>
<keyword evidence="2 4" id="KW-0442">Lipid degradation</keyword>
<dbReference type="InterPro" id="IPR000909">
    <property type="entry name" value="PLipase_C_PInositol-sp_X_dom"/>
</dbReference>
<dbReference type="Pfam" id="PF00388">
    <property type="entry name" value="PI-PLC-X"/>
    <property type="match status" value="1"/>
</dbReference>
<reference evidence="9" key="2">
    <citation type="submission" date="2024-10" db="UniProtKB">
        <authorList>
            <consortium name="EnsemblProtists"/>
        </authorList>
    </citation>
    <scope>IDENTIFICATION</scope>
</reference>
<dbReference type="GO" id="GO:0005509">
    <property type="term" value="F:calcium ion binding"/>
    <property type="evidence" value="ECO:0007669"/>
    <property type="project" value="InterPro"/>
</dbReference>
<dbReference type="Proteomes" id="UP000013827">
    <property type="component" value="Unassembled WGS sequence"/>
</dbReference>
<dbReference type="AlphaFoldDB" id="A0A0D3J5M1"/>
<dbReference type="EC" id="3.1.4.11" evidence="1 4"/>
<dbReference type="GeneID" id="17264353"/>
<dbReference type="GO" id="GO:0016042">
    <property type="term" value="P:lipid catabolic process"/>
    <property type="evidence" value="ECO:0007669"/>
    <property type="project" value="UniProtKB-KW"/>
</dbReference>
<dbReference type="SMART" id="SM00148">
    <property type="entry name" value="PLCXc"/>
    <property type="match status" value="1"/>
</dbReference>
<proteinExistence type="predicted"/>
<dbReference type="Gene3D" id="2.60.40.150">
    <property type="entry name" value="C2 domain"/>
    <property type="match status" value="1"/>
</dbReference>
<dbReference type="PaxDb" id="2903-EOD18806"/>
<evidence type="ECO:0000259" key="8">
    <source>
        <dbReference type="PROSITE" id="PS50222"/>
    </source>
</evidence>
<dbReference type="InterPro" id="IPR001192">
    <property type="entry name" value="PI-PLC_fam"/>
</dbReference>
<dbReference type="InterPro" id="IPR002048">
    <property type="entry name" value="EF_hand_dom"/>
</dbReference>
<keyword evidence="5" id="KW-0175">Coiled coil</keyword>
<dbReference type="Gene3D" id="3.20.20.190">
    <property type="entry name" value="Phosphatidylinositol (PI) phosphodiesterase"/>
    <property type="match status" value="2"/>
</dbReference>
<keyword evidence="4" id="KW-0378">Hydrolase</keyword>
<dbReference type="GO" id="GO:0048015">
    <property type="term" value="P:phosphatidylinositol-mediated signaling"/>
    <property type="evidence" value="ECO:0007669"/>
    <property type="project" value="TreeGrafter"/>
</dbReference>
<name>A0A0D3J5M1_EMIH1</name>
<dbReference type="GO" id="GO:0004435">
    <property type="term" value="F:phosphatidylinositol-4,5-bisphosphate phospholipase C activity"/>
    <property type="evidence" value="ECO:0007669"/>
    <property type="project" value="UniProtKB-EC"/>
</dbReference>
<feature type="compositionally biased region" description="Polar residues" evidence="6">
    <location>
        <begin position="377"/>
        <end position="386"/>
    </location>
</feature>
<dbReference type="HOGENOM" id="CLU_324022_0_0_1"/>
<dbReference type="EnsemblProtists" id="EOD18806">
    <property type="protein sequence ID" value="EOD18806"/>
    <property type="gene ID" value="EMIHUDRAFT_209393"/>
</dbReference>
<evidence type="ECO:0000256" key="2">
    <source>
        <dbReference type="ARBA" id="ARBA00022963"/>
    </source>
</evidence>
<keyword evidence="10" id="KW-1185">Reference proteome</keyword>
<dbReference type="STRING" id="2903.R1E6Y4"/>
<feature type="region of interest" description="Disordered" evidence="6">
    <location>
        <begin position="357"/>
        <end position="428"/>
    </location>
</feature>
<sequence>MLISLKLWPPLDVGAEEQQWLRAVFEASDRNRSGLLERSDLRTLLNAANLGNVGQATIESALGSEKVRGMRLIGHLNFAQATRLLIALQMPSDDEVAALYRRYCSAARLSADDEEKDGDASLLQMPLMTLEEWATFQREEQSEEEDSRALFEERISVSRNIRVPMGEVGPAPELKLDQGLTLDDFRRQLLHPTNSAVDERKLAAAPDVFSHPLSHYWISCSHNSYLVGDQLTSRASADMYRRVLLEGCRCIEVDLADGADGEPEVTHVHALTSRIKFIDVLEAIDEAAFETSPLPIIISVEMHCGPEQQQRCSELMRVVFGRKILMPEEAIRCAAVLSPTSLAGRILIKGKPERILPPRAASKTGRSSIGGGRSEASRLSESTEANRASLLGDGSFHPSESRSTHRVPTEASSEGAPGSEVDSGSAPRRQLEVTRLDTLGEAVPGLQEQSSLEESAGAGRRVQWLAMPGRLTTLSATTDIDQAEDTGATLEAYSVALSAAMNSSHSSARFSARPSALRVGARKLLRQVTTPVELAKRQKGAARYVDPAMLRVTALRSCGIDARQTSWPTPIITVSEARMAAIEQSGLGEGESPHDVFLRRLTRVYPAGTRVASSNMDPLPCWRLGAQMVALNYQTNDTPVQLNRALFALDSGYGYVLKPPELRSAGDEWPPSRENLKCFSLQILGLHRLPTRREHRPVLDSSLHHAFEPALSGHPAPPDPTGAVQNAAVSVELHTVGGFCCISRTLPLPNRTVHRMVVQLTSRHAPTLHCLAAEPRETILRVCVHDGEAVVAYEAVVLGALRAGYRCLLLRSSNGTPIRLCALLLHIKESVEPNMREAGRALFNALHTAVEERDARIEQLESVVDTLREELAVLRGQVHSAQRETGSEALEA</sequence>
<evidence type="ECO:0000256" key="1">
    <source>
        <dbReference type="ARBA" id="ARBA00012368"/>
    </source>
</evidence>
<dbReference type="PANTHER" id="PTHR10336">
    <property type="entry name" value="PHOSPHOINOSITIDE-SPECIFIC PHOSPHOLIPASE C FAMILY PROTEIN"/>
    <property type="match status" value="1"/>
</dbReference>
<dbReference type="GO" id="GO:0051209">
    <property type="term" value="P:release of sequestered calcium ion into cytosol"/>
    <property type="evidence" value="ECO:0007669"/>
    <property type="project" value="TreeGrafter"/>
</dbReference>
<dbReference type="InterPro" id="IPR018247">
    <property type="entry name" value="EF_Hand_1_Ca_BS"/>
</dbReference>
<protein>
    <recommendedName>
        <fullName evidence="1 4">Phosphoinositide phospholipase C</fullName>
        <ecNumber evidence="1 4">3.1.4.11</ecNumber>
    </recommendedName>
</protein>
<dbReference type="PROSITE" id="PS50008">
    <property type="entry name" value="PIPLC_Y_DOMAIN"/>
    <property type="match status" value="1"/>
</dbReference>
<dbReference type="KEGG" id="ehx:EMIHUDRAFT_209393"/>
<dbReference type="PANTHER" id="PTHR10336:SF82">
    <property type="entry name" value="PHOSPHOINOSITIDE PHOSPHOLIPASE C"/>
    <property type="match status" value="1"/>
</dbReference>
<feature type="domain" description="EF-hand" evidence="8">
    <location>
        <begin position="16"/>
        <end position="51"/>
    </location>
</feature>
<evidence type="ECO:0000256" key="5">
    <source>
        <dbReference type="SAM" id="Coils"/>
    </source>
</evidence>
<feature type="coiled-coil region" evidence="5">
    <location>
        <begin position="850"/>
        <end position="884"/>
    </location>
</feature>
<dbReference type="InterPro" id="IPR017946">
    <property type="entry name" value="PLC-like_Pdiesterase_TIM-brl"/>
</dbReference>
<comment type="catalytic activity">
    <reaction evidence="4">
        <text>a 1,2-diacyl-sn-glycero-3-phospho-(1D-myo-inositol-4,5-bisphosphate) + H2O = 1D-myo-inositol 1,4,5-trisphosphate + a 1,2-diacyl-sn-glycerol + H(+)</text>
        <dbReference type="Rhea" id="RHEA:33179"/>
        <dbReference type="ChEBI" id="CHEBI:15377"/>
        <dbReference type="ChEBI" id="CHEBI:15378"/>
        <dbReference type="ChEBI" id="CHEBI:17815"/>
        <dbReference type="ChEBI" id="CHEBI:58456"/>
        <dbReference type="ChEBI" id="CHEBI:203600"/>
        <dbReference type="EC" id="3.1.4.11"/>
    </reaction>
</comment>
<dbReference type="PROSITE" id="PS00018">
    <property type="entry name" value="EF_HAND_1"/>
    <property type="match status" value="1"/>
</dbReference>
<keyword evidence="3 4" id="KW-0443">Lipid metabolism</keyword>
<dbReference type="PRINTS" id="PR00390">
    <property type="entry name" value="PHPHLIPASEC"/>
</dbReference>
<dbReference type="eggNOG" id="KOG1264">
    <property type="taxonomic scope" value="Eukaryota"/>
</dbReference>
<dbReference type="InterPro" id="IPR035892">
    <property type="entry name" value="C2_domain_sf"/>
</dbReference>
<organism evidence="9 10">
    <name type="scientific">Emiliania huxleyi (strain CCMP1516)</name>
    <dbReference type="NCBI Taxonomy" id="280463"/>
    <lineage>
        <taxon>Eukaryota</taxon>
        <taxon>Haptista</taxon>
        <taxon>Haptophyta</taxon>
        <taxon>Prymnesiophyceae</taxon>
        <taxon>Isochrysidales</taxon>
        <taxon>Noelaerhabdaceae</taxon>
        <taxon>Emiliania</taxon>
    </lineage>
</organism>
<reference evidence="10" key="1">
    <citation type="journal article" date="2013" name="Nature">
        <title>Pan genome of the phytoplankton Emiliania underpins its global distribution.</title>
        <authorList>
            <person name="Read B.A."/>
            <person name="Kegel J."/>
            <person name="Klute M.J."/>
            <person name="Kuo A."/>
            <person name="Lefebvre S.C."/>
            <person name="Maumus F."/>
            <person name="Mayer C."/>
            <person name="Miller J."/>
            <person name="Monier A."/>
            <person name="Salamov A."/>
            <person name="Young J."/>
            <person name="Aguilar M."/>
            <person name="Claverie J.M."/>
            <person name="Frickenhaus S."/>
            <person name="Gonzalez K."/>
            <person name="Herman E.K."/>
            <person name="Lin Y.C."/>
            <person name="Napier J."/>
            <person name="Ogata H."/>
            <person name="Sarno A.F."/>
            <person name="Shmutz J."/>
            <person name="Schroeder D."/>
            <person name="de Vargas C."/>
            <person name="Verret F."/>
            <person name="von Dassow P."/>
            <person name="Valentin K."/>
            <person name="Van de Peer Y."/>
            <person name="Wheeler G."/>
            <person name="Dacks J.B."/>
            <person name="Delwiche C.F."/>
            <person name="Dyhrman S.T."/>
            <person name="Glockner G."/>
            <person name="John U."/>
            <person name="Richards T."/>
            <person name="Worden A.Z."/>
            <person name="Zhang X."/>
            <person name="Grigoriev I.V."/>
            <person name="Allen A.E."/>
            <person name="Bidle K."/>
            <person name="Borodovsky M."/>
            <person name="Bowler C."/>
            <person name="Brownlee C."/>
            <person name="Cock J.M."/>
            <person name="Elias M."/>
            <person name="Gladyshev V.N."/>
            <person name="Groth M."/>
            <person name="Guda C."/>
            <person name="Hadaegh A."/>
            <person name="Iglesias-Rodriguez M.D."/>
            <person name="Jenkins J."/>
            <person name="Jones B.M."/>
            <person name="Lawson T."/>
            <person name="Leese F."/>
            <person name="Lindquist E."/>
            <person name="Lobanov A."/>
            <person name="Lomsadze A."/>
            <person name="Malik S.B."/>
            <person name="Marsh M.E."/>
            <person name="Mackinder L."/>
            <person name="Mock T."/>
            <person name="Mueller-Roeber B."/>
            <person name="Pagarete A."/>
            <person name="Parker M."/>
            <person name="Probert I."/>
            <person name="Quesneville H."/>
            <person name="Raines C."/>
            <person name="Rensing S.A."/>
            <person name="Riano-Pachon D.M."/>
            <person name="Richier S."/>
            <person name="Rokitta S."/>
            <person name="Shiraiwa Y."/>
            <person name="Soanes D.M."/>
            <person name="van der Giezen M."/>
            <person name="Wahlund T.M."/>
            <person name="Williams B."/>
            <person name="Wilson W."/>
            <person name="Wolfe G."/>
            <person name="Wurch L.L."/>
        </authorList>
    </citation>
    <scope>NUCLEOTIDE SEQUENCE</scope>
</reference>
<evidence type="ECO:0000259" key="7">
    <source>
        <dbReference type="PROSITE" id="PS50008"/>
    </source>
</evidence>
<evidence type="ECO:0000256" key="3">
    <source>
        <dbReference type="ARBA" id="ARBA00023098"/>
    </source>
</evidence>
<dbReference type="RefSeq" id="XP_005771235.1">
    <property type="nucleotide sequence ID" value="XM_005771178.1"/>
</dbReference>
<dbReference type="CDD" id="cd08558">
    <property type="entry name" value="PI-PLCc_eukaryota"/>
    <property type="match status" value="1"/>
</dbReference>
<feature type="domain" description="PI-PLC Y-box" evidence="7">
    <location>
        <begin position="599"/>
        <end position="663"/>
    </location>
</feature>
<dbReference type="SMART" id="SM00149">
    <property type="entry name" value="PLCYc"/>
    <property type="match status" value="1"/>
</dbReference>
<accession>A0A0D3J5M1</accession>
<evidence type="ECO:0000313" key="10">
    <source>
        <dbReference type="Proteomes" id="UP000013827"/>
    </source>
</evidence>
<dbReference type="PROSITE" id="PS50222">
    <property type="entry name" value="EF_HAND_2"/>
    <property type="match status" value="1"/>
</dbReference>
<dbReference type="SUPFAM" id="SSF51695">
    <property type="entry name" value="PLC-like phosphodiesterases"/>
    <property type="match status" value="1"/>
</dbReference>
<dbReference type="InterPro" id="IPR001711">
    <property type="entry name" value="PLipase_C_Pinositol-sp_Y"/>
</dbReference>